<evidence type="ECO:0008006" key="4">
    <source>
        <dbReference type="Google" id="ProtNLM"/>
    </source>
</evidence>
<gene>
    <name evidence="2" type="ORF">F9L07_22665</name>
</gene>
<evidence type="ECO:0000313" key="2">
    <source>
        <dbReference type="EMBL" id="KAB2808321.1"/>
    </source>
</evidence>
<sequence>MPVLRSADRYYRLSAGIARKAVLDARDAHRRGLGPVAQVLQAHQRAEVDLARLAVGAMLDEQSITATATALLDSSAFTTMVEDLERMLDKVATDAAFDRLIGSLTQGAGRDAMSLEVAVRPDLVWVRHVNPPCCSRCAILAGRVYRWSDGFERHPGCDCVNIPTTVSAGSGLTMSPEDLVTQGLVTGLSKADLLVLAEGGDLNQIVNIRKQAAGLSDGREILVRRGRLTPAGILNEAEGDRGRVAELIEVNGYGRTASASARTTPPAASGSGSSGTPPRPPAPPANAPGGPGEPDPADRDATRAYWQARQDALGIDTNGETLTPDEVRFAERFHGRHGTIAQWFKADRTHRRKTNDFEWAELAIEAELKSPKDRYRTIANAIRADTPWKQHFIVDLGHKALTQALRWQLEKYNERNPDHTITALWVLSQNGAEFDEINLKSPLK</sequence>
<dbReference type="AlphaFoldDB" id="A0A7J5DTC4"/>
<organism evidence="2 3">
    <name type="scientific">Nocardioides simplex</name>
    <name type="common">Arthrobacter simplex</name>
    <dbReference type="NCBI Taxonomy" id="2045"/>
    <lineage>
        <taxon>Bacteria</taxon>
        <taxon>Bacillati</taxon>
        <taxon>Actinomycetota</taxon>
        <taxon>Actinomycetes</taxon>
        <taxon>Propionibacteriales</taxon>
        <taxon>Nocardioidaceae</taxon>
        <taxon>Pimelobacter</taxon>
    </lineage>
</organism>
<accession>A0A7J5DTC4</accession>
<comment type="caution">
    <text evidence="2">The sequence shown here is derived from an EMBL/GenBank/DDBJ whole genome shotgun (WGS) entry which is preliminary data.</text>
</comment>
<dbReference type="EMBL" id="WBVM01000003">
    <property type="protein sequence ID" value="KAB2808321.1"/>
    <property type="molecule type" value="Genomic_DNA"/>
</dbReference>
<feature type="region of interest" description="Disordered" evidence="1">
    <location>
        <begin position="256"/>
        <end position="299"/>
    </location>
</feature>
<feature type="compositionally biased region" description="Pro residues" evidence="1">
    <location>
        <begin position="277"/>
        <end position="294"/>
    </location>
</feature>
<reference evidence="2 3" key="1">
    <citation type="submission" date="2019-09" db="EMBL/GenBank/DDBJ databases">
        <title>Pimelobacter sp. isolated from Paulinella.</title>
        <authorList>
            <person name="Jeong S.E."/>
        </authorList>
    </citation>
    <scope>NUCLEOTIDE SEQUENCE [LARGE SCALE GENOMIC DNA]</scope>
    <source>
        <strain evidence="2 3">Pch-N</strain>
    </source>
</reference>
<evidence type="ECO:0000313" key="3">
    <source>
        <dbReference type="Proteomes" id="UP000449906"/>
    </source>
</evidence>
<name>A0A7J5DTC4_NOCSI</name>
<dbReference type="RefSeq" id="WP_151582001.1">
    <property type="nucleotide sequence ID" value="NZ_WBVM01000003.1"/>
</dbReference>
<evidence type="ECO:0000256" key="1">
    <source>
        <dbReference type="SAM" id="MobiDB-lite"/>
    </source>
</evidence>
<proteinExistence type="predicted"/>
<dbReference type="Proteomes" id="UP000449906">
    <property type="component" value="Unassembled WGS sequence"/>
</dbReference>
<feature type="compositionally biased region" description="Low complexity" evidence="1">
    <location>
        <begin position="256"/>
        <end position="276"/>
    </location>
</feature>
<protein>
    <recommendedName>
        <fullName evidence="4">Phage protein</fullName>
    </recommendedName>
</protein>